<dbReference type="EMBL" id="CBMG010000851">
    <property type="protein sequence ID" value="CEG03423.1"/>
    <property type="molecule type" value="Genomic_DNA"/>
</dbReference>
<protein>
    <submittedName>
        <fullName evidence="2">WGS project CBMG000000000 data, contig CS5907-c000853</fullName>
    </submittedName>
</protein>
<dbReference type="PANTHER" id="PTHR33112:SF16">
    <property type="entry name" value="HETEROKARYON INCOMPATIBILITY DOMAIN-CONTAINING PROTEIN"/>
    <property type="match status" value="1"/>
</dbReference>
<dbReference type="InterPro" id="IPR010730">
    <property type="entry name" value="HET"/>
</dbReference>
<sequence length="260" mass="29644">MYQQCPDDPLIKFKLESTGMIGITCVSNSKSRRLLRGFRLFYLPGTPEPVWNFIKPGKLFLDSRREEYQSLLTSWIDDCNSTHGQCTDPHPMLPKRVLDVGTDAAKRLLLHISPGEVAPYIAFSHCWGPNGIPLKTTTSTIKDHQQGIDFQHLPKNFQDAVTVTRSIGIRYLWIDCLCIVQNDNTDWEVESSKMSSIYRDAYLVIAATQATNSCEGFLDRKDASRYFGPEFVYKQPSIRDNQVQTGRIRNPDSTVSRIYI</sequence>
<accession>A0A096PFF4</accession>
<gene>
    <name evidence="2" type="ORF">BN851_0047230</name>
</gene>
<dbReference type="Pfam" id="PF06985">
    <property type="entry name" value="HET"/>
    <property type="match status" value="1"/>
</dbReference>
<comment type="caution">
    <text evidence="2">The sequence shown here is derived from an EMBL/GenBank/DDBJ whole genome shotgun (WGS) entry which is preliminary data.</text>
</comment>
<evidence type="ECO:0000259" key="1">
    <source>
        <dbReference type="Pfam" id="PF06985"/>
    </source>
</evidence>
<organism evidence="2">
    <name type="scientific">Fusarium acuminatum CS5907</name>
    <dbReference type="NCBI Taxonomy" id="1318461"/>
    <lineage>
        <taxon>Eukaryota</taxon>
        <taxon>Fungi</taxon>
        <taxon>Dikarya</taxon>
        <taxon>Ascomycota</taxon>
        <taxon>Pezizomycotina</taxon>
        <taxon>Sordariomycetes</taxon>
        <taxon>Hypocreomycetidae</taxon>
        <taxon>Hypocreales</taxon>
        <taxon>Nectriaceae</taxon>
        <taxon>Fusarium</taxon>
        <taxon>Fusarium tricinctum species complex</taxon>
    </lineage>
</organism>
<name>A0A096PFF4_9HYPO</name>
<dbReference type="PANTHER" id="PTHR33112">
    <property type="entry name" value="DOMAIN PROTEIN, PUTATIVE-RELATED"/>
    <property type="match status" value="1"/>
</dbReference>
<reference evidence="2" key="1">
    <citation type="submission" date="2013-05" db="EMBL/GenBank/DDBJ databases">
        <title>Draft genome sequences of six wheat associated Fusarium spp. isolates.</title>
        <authorList>
            <person name="Moolhuijzen P.M."/>
            <person name="Manners J.M."/>
            <person name="Wilcox S."/>
            <person name="Bellgard M.I."/>
            <person name="Gardiner D.M."/>
        </authorList>
    </citation>
    <scope>NUCLEOTIDE SEQUENCE</scope>
    <source>
        <strain evidence="2">CS5907</strain>
        <strain evidence="2">CS5907</strain>
    </source>
</reference>
<feature type="domain" description="Heterokaryon incompatibility" evidence="1">
    <location>
        <begin position="120"/>
        <end position="225"/>
    </location>
</feature>
<evidence type="ECO:0000313" key="2">
    <source>
        <dbReference type="EMBL" id="CEG03423.1"/>
    </source>
</evidence>
<proteinExistence type="predicted"/>
<dbReference type="AlphaFoldDB" id="A0A096PFF4"/>